<dbReference type="Pfam" id="PF13177">
    <property type="entry name" value="DNA_pol3_delta2"/>
    <property type="match status" value="1"/>
</dbReference>
<dbReference type="GO" id="GO:0009360">
    <property type="term" value="C:DNA polymerase III complex"/>
    <property type="evidence" value="ECO:0007669"/>
    <property type="project" value="TreeGrafter"/>
</dbReference>
<proteinExistence type="predicted"/>
<dbReference type="Proteomes" id="UP000197065">
    <property type="component" value="Unassembled WGS sequence"/>
</dbReference>
<gene>
    <name evidence="1" type="ORF">SAMN07250955_10184</name>
</gene>
<dbReference type="Gene3D" id="3.40.50.300">
    <property type="entry name" value="P-loop containing nucleotide triphosphate hydrolases"/>
    <property type="match status" value="1"/>
</dbReference>
<dbReference type="EMBL" id="FYEH01000001">
    <property type="protein sequence ID" value="SNB51483.1"/>
    <property type="molecule type" value="Genomic_DNA"/>
</dbReference>
<organism evidence="1 2">
    <name type="scientific">Arboricoccus pini</name>
    <dbReference type="NCBI Taxonomy" id="1963835"/>
    <lineage>
        <taxon>Bacteria</taxon>
        <taxon>Pseudomonadati</taxon>
        <taxon>Pseudomonadota</taxon>
        <taxon>Alphaproteobacteria</taxon>
        <taxon>Geminicoccales</taxon>
        <taxon>Geminicoccaceae</taxon>
        <taxon>Arboricoccus</taxon>
    </lineage>
</organism>
<keyword evidence="2" id="KW-1185">Reference proteome</keyword>
<dbReference type="GO" id="GO:0006261">
    <property type="term" value="P:DNA-templated DNA replication"/>
    <property type="evidence" value="ECO:0007669"/>
    <property type="project" value="TreeGrafter"/>
</dbReference>
<dbReference type="InterPro" id="IPR027417">
    <property type="entry name" value="P-loop_NTPase"/>
</dbReference>
<dbReference type="CDD" id="cd00009">
    <property type="entry name" value="AAA"/>
    <property type="match status" value="1"/>
</dbReference>
<dbReference type="PANTHER" id="PTHR11669:SF8">
    <property type="entry name" value="DNA POLYMERASE III SUBUNIT DELTA"/>
    <property type="match status" value="1"/>
</dbReference>
<evidence type="ECO:0000313" key="2">
    <source>
        <dbReference type="Proteomes" id="UP000197065"/>
    </source>
</evidence>
<dbReference type="PANTHER" id="PTHR11669">
    <property type="entry name" value="REPLICATION FACTOR C / DNA POLYMERASE III GAMMA-TAU SUBUNIT"/>
    <property type="match status" value="1"/>
</dbReference>
<evidence type="ECO:0000313" key="1">
    <source>
        <dbReference type="EMBL" id="SNB51483.1"/>
    </source>
</evidence>
<dbReference type="InterPro" id="IPR050238">
    <property type="entry name" value="DNA_Rep/Repair_Clamp_Loader"/>
</dbReference>
<dbReference type="AlphaFoldDB" id="A0A212PX38"/>
<dbReference type="SUPFAM" id="SSF52540">
    <property type="entry name" value="P-loop containing nucleoside triphosphate hydrolases"/>
    <property type="match status" value="1"/>
</dbReference>
<reference evidence="1 2" key="1">
    <citation type="submission" date="2017-06" db="EMBL/GenBank/DDBJ databases">
        <authorList>
            <person name="Kim H.J."/>
            <person name="Triplett B.A."/>
        </authorList>
    </citation>
    <scope>NUCLEOTIDE SEQUENCE [LARGE SCALE GENOMIC DNA]</scope>
    <source>
        <strain evidence="1 2">B29T1</strain>
    </source>
</reference>
<name>A0A212PX38_9PROT</name>
<dbReference type="RefSeq" id="WP_165769341.1">
    <property type="nucleotide sequence ID" value="NZ_FYEH01000001.1"/>
</dbReference>
<protein>
    <submittedName>
        <fullName evidence="1">DNA polymerase III, delta prime subunit</fullName>
    </submittedName>
</protein>
<dbReference type="NCBIfam" id="NF005677">
    <property type="entry name" value="PRK07471.1"/>
    <property type="match status" value="1"/>
</dbReference>
<sequence length="349" mass="37495">MSESPLIEPRLNPHLFGHAAALAAIQDLDARRRLAHGWMLTGAPGIGKATAAYHIARLLLAIGGGDVQDPAHPVFRMVAANAHPDLKVITRETAKSGRLRTEIVVDQIREVGASFRTTAAIARHRVLLIDAADELNTEAANALLKLLEEPPPDVVILLVVQRPGRLPRTLASRCAIMRLKPLDAPAMAEALATLLPGLNDEDLARLSLLAEGSPGRVLRLHATGWLADYQALLQIFGASSDSDRLFAFAEILQRRVQAHGLEQGLDPLTTLLRRAATLHATPDMPLLSPEEAPALSTLAARGLDPLLASWDSLRIQALRIEALNLDALQSFLLLADALLPPGRPLPQAG</sequence>
<accession>A0A212PX38</accession>